<keyword evidence="8" id="KW-1185">Reference proteome</keyword>
<feature type="region of interest" description="Disordered" evidence="5">
    <location>
        <begin position="38"/>
        <end position="72"/>
    </location>
</feature>
<feature type="region of interest" description="Disordered" evidence="5">
    <location>
        <begin position="239"/>
        <end position="296"/>
    </location>
</feature>
<evidence type="ECO:0000256" key="3">
    <source>
        <dbReference type="ARBA" id="ARBA00022833"/>
    </source>
</evidence>
<dbReference type="PROSITE" id="PS50808">
    <property type="entry name" value="ZF_BED"/>
    <property type="match status" value="1"/>
</dbReference>
<name>A0A5J4P1U8_9TREM</name>
<feature type="compositionally biased region" description="Basic residues" evidence="5">
    <location>
        <begin position="240"/>
        <end position="258"/>
    </location>
</feature>
<reference evidence="7 8" key="1">
    <citation type="journal article" date="2019" name="Gigascience">
        <title>Whole-genome sequence of the oriental lung fluke Paragonimus westermani.</title>
        <authorList>
            <person name="Oey H."/>
            <person name="Zakrzewski M."/>
            <person name="Narain K."/>
            <person name="Devi K.R."/>
            <person name="Agatsuma T."/>
            <person name="Nawaratna S."/>
            <person name="Gobert G.N."/>
            <person name="Jones M.K."/>
            <person name="Ragan M.A."/>
            <person name="McManus D.P."/>
            <person name="Krause L."/>
        </authorList>
    </citation>
    <scope>NUCLEOTIDE SEQUENCE [LARGE SCALE GENOMIC DNA]</scope>
    <source>
        <strain evidence="7 8">IND2009</strain>
    </source>
</reference>
<dbReference type="InterPro" id="IPR036236">
    <property type="entry name" value="Znf_C2H2_sf"/>
</dbReference>
<feature type="compositionally biased region" description="Low complexity" evidence="5">
    <location>
        <begin position="178"/>
        <end position="198"/>
    </location>
</feature>
<comment type="caution">
    <text evidence="7">The sequence shown here is derived from an EMBL/GenBank/DDBJ whole genome shotgun (WGS) entry which is preliminary data.</text>
</comment>
<keyword evidence="2 4" id="KW-0863">Zinc-finger</keyword>
<feature type="compositionally biased region" description="Polar residues" evidence="5">
    <location>
        <begin position="39"/>
        <end position="53"/>
    </location>
</feature>
<accession>A0A5J4P1U8</accession>
<dbReference type="SUPFAM" id="SSF57667">
    <property type="entry name" value="beta-beta-alpha zinc fingers"/>
    <property type="match status" value="1"/>
</dbReference>
<dbReference type="GO" id="GO:0003677">
    <property type="term" value="F:DNA binding"/>
    <property type="evidence" value="ECO:0007669"/>
    <property type="project" value="InterPro"/>
</dbReference>
<protein>
    <recommendedName>
        <fullName evidence="6">BED-type domain-containing protein</fullName>
    </recommendedName>
</protein>
<evidence type="ECO:0000256" key="4">
    <source>
        <dbReference type="PROSITE-ProRule" id="PRU00027"/>
    </source>
</evidence>
<dbReference type="AlphaFoldDB" id="A0A5J4P1U8"/>
<keyword evidence="3" id="KW-0862">Zinc</keyword>
<proteinExistence type="predicted"/>
<dbReference type="EMBL" id="QNGE01000102">
    <property type="protein sequence ID" value="KAA3681916.1"/>
    <property type="molecule type" value="Genomic_DNA"/>
</dbReference>
<dbReference type="InterPro" id="IPR003656">
    <property type="entry name" value="Znf_BED"/>
</dbReference>
<feature type="region of interest" description="Disordered" evidence="5">
    <location>
        <begin position="168"/>
        <end position="200"/>
    </location>
</feature>
<feature type="compositionally biased region" description="Polar residues" evidence="5">
    <location>
        <begin position="274"/>
        <end position="284"/>
    </location>
</feature>
<evidence type="ECO:0000313" key="7">
    <source>
        <dbReference type="EMBL" id="KAA3681916.1"/>
    </source>
</evidence>
<dbReference type="Proteomes" id="UP000324629">
    <property type="component" value="Unassembled WGS sequence"/>
</dbReference>
<dbReference type="Pfam" id="PF02892">
    <property type="entry name" value="zf-BED"/>
    <property type="match status" value="1"/>
</dbReference>
<dbReference type="SMART" id="SM00614">
    <property type="entry name" value="ZnF_BED"/>
    <property type="match status" value="1"/>
</dbReference>
<feature type="compositionally biased region" description="Low complexity" evidence="5">
    <location>
        <begin position="285"/>
        <end position="296"/>
    </location>
</feature>
<organism evidence="7 8">
    <name type="scientific">Paragonimus westermani</name>
    <dbReference type="NCBI Taxonomy" id="34504"/>
    <lineage>
        <taxon>Eukaryota</taxon>
        <taxon>Metazoa</taxon>
        <taxon>Spiralia</taxon>
        <taxon>Lophotrochozoa</taxon>
        <taxon>Platyhelminthes</taxon>
        <taxon>Trematoda</taxon>
        <taxon>Digenea</taxon>
        <taxon>Plagiorchiida</taxon>
        <taxon>Troglotremata</taxon>
        <taxon>Troglotrematidae</taxon>
        <taxon>Paragonimus</taxon>
    </lineage>
</organism>
<evidence type="ECO:0000256" key="2">
    <source>
        <dbReference type="ARBA" id="ARBA00022771"/>
    </source>
</evidence>
<evidence type="ECO:0000256" key="5">
    <source>
        <dbReference type="SAM" id="MobiDB-lite"/>
    </source>
</evidence>
<sequence>MSANRTENLKQEGAVINSLSKQARNNLPAAPNIYHPGENISSGSYNTSGTNHSHTLEHHHRVTPNPELNQQPKLKSAAQYRTNRKSQPVRSYACFTPLPTRYPPRWGTKPGAKKSFVWKYFFHPELSMGLRDLAHTQCTLCDSQLAFNTSGTTTTMLNHLKSRHAEVVEQEQQRLHQHQQFQQQQQQQHNQRKQTYQQSTIPSASLIGKISQSYLREGITEQPFSHLWLRNQHVYSRTGTIRRGHRGRPPGSWRRVHQISRPIIQSPKDERQQPGGTQSYQMTPRSTRTVVSSVSH</sequence>
<feature type="domain" description="BED-type" evidence="6">
    <location>
        <begin position="112"/>
        <end position="171"/>
    </location>
</feature>
<dbReference type="GO" id="GO:0008270">
    <property type="term" value="F:zinc ion binding"/>
    <property type="evidence" value="ECO:0007669"/>
    <property type="project" value="UniProtKB-KW"/>
</dbReference>
<evidence type="ECO:0000259" key="6">
    <source>
        <dbReference type="PROSITE" id="PS50808"/>
    </source>
</evidence>
<keyword evidence="1" id="KW-0479">Metal-binding</keyword>
<evidence type="ECO:0000313" key="8">
    <source>
        <dbReference type="Proteomes" id="UP000324629"/>
    </source>
</evidence>
<evidence type="ECO:0000256" key="1">
    <source>
        <dbReference type="ARBA" id="ARBA00022723"/>
    </source>
</evidence>
<gene>
    <name evidence="7" type="ORF">DEA37_0011419</name>
</gene>